<dbReference type="OrthoDB" id="423498at2759"/>
<dbReference type="GO" id="GO:0005509">
    <property type="term" value="F:calcium ion binding"/>
    <property type="evidence" value="ECO:0007669"/>
    <property type="project" value="InterPro"/>
</dbReference>
<dbReference type="AlphaFoldDB" id="A0A5N5TIS8"/>
<keyword evidence="10 15" id="KW-0479">Metal-binding</keyword>
<evidence type="ECO:0000256" key="15">
    <source>
        <dbReference type="PIRSR" id="PIRSR605511-2"/>
    </source>
</evidence>
<keyword evidence="15" id="KW-0862">Zinc</keyword>
<feature type="binding site" evidence="15">
    <location>
        <position position="113"/>
    </location>
    <ligand>
        <name>substrate</name>
    </ligand>
</feature>
<dbReference type="InterPro" id="IPR005511">
    <property type="entry name" value="SMP-30"/>
</dbReference>
<dbReference type="InterPro" id="IPR011042">
    <property type="entry name" value="6-blade_b-propeller_TolB-like"/>
</dbReference>
<dbReference type="PRINTS" id="PR01791">
    <property type="entry name" value="REGUCALCIN"/>
</dbReference>
<dbReference type="PANTHER" id="PTHR10907">
    <property type="entry name" value="REGUCALCIN"/>
    <property type="match status" value="1"/>
</dbReference>
<comment type="cofactor">
    <cofactor evidence="3">
        <name>Mn(2+)</name>
        <dbReference type="ChEBI" id="CHEBI:29035"/>
    </cofactor>
</comment>
<keyword evidence="18" id="KW-1185">Reference proteome</keyword>
<comment type="cofactor">
    <cofactor evidence="2">
        <name>Ca(2+)</name>
        <dbReference type="ChEBI" id="CHEBI:29108"/>
    </cofactor>
</comment>
<evidence type="ECO:0000256" key="11">
    <source>
        <dbReference type="ARBA" id="ARBA00022801"/>
    </source>
</evidence>
<dbReference type="GO" id="GO:0030234">
    <property type="term" value="F:enzyme regulator activity"/>
    <property type="evidence" value="ECO:0007669"/>
    <property type="project" value="InterPro"/>
</dbReference>
<dbReference type="EMBL" id="SEYY01001511">
    <property type="protein sequence ID" value="KAB7505265.1"/>
    <property type="molecule type" value="Genomic_DNA"/>
</dbReference>
<evidence type="ECO:0000256" key="13">
    <source>
        <dbReference type="ARBA" id="ARBA00032464"/>
    </source>
</evidence>
<feature type="domain" description="SMP-30/Gluconolactonase/LRE-like region" evidence="16">
    <location>
        <begin position="15"/>
        <end position="279"/>
    </location>
</feature>
<evidence type="ECO:0000256" key="10">
    <source>
        <dbReference type="ARBA" id="ARBA00022723"/>
    </source>
</evidence>
<feature type="binding site" evidence="15">
    <location>
        <position position="131"/>
    </location>
    <ligand>
        <name>substrate</name>
    </ligand>
</feature>
<dbReference type="Proteomes" id="UP000326759">
    <property type="component" value="Unassembled WGS sequence"/>
</dbReference>
<evidence type="ECO:0000256" key="2">
    <source>
        <dbReference type="ARBA" id="ARBA00001913"/>
    </source>
</evidence>
<dbReference type="SUPFAM" id="SSF63829">
    <property type="entry name" value="Calcium-dependent phosphotriesterase"/>
    <property type="match status" value="1"/>
</dbReference>
<comment type="caution">
    <text evidence="17">The sequence shown here is derived from an EMBL/GenBank/DDBJ whole genome shotgun (WGS) entry which is preliminary data.</text>
</comment>
<gene>
    <name evidence="17" type="primary">RGN</name>
    <name evidence="17" type="ORF">Anas_07167</name>
</gene>
<evidence type="ECO:0000259" key="16">
    <source>
        <dbReference type="Pfam" id="PF08450"/>
    </source>
</evidence>
<keyword evidence="12" id="KW-0106">Calcium</keyword>
<dbReference type="EC" id="3.1.1.17" evidence="7"/>
<accession>A0A5N5TIS8</accession>
<evidence type="ECO:0000256" key="6">
    <source>
        <dbReference type="ARBA" id="ARBA00008853"/>
    </source>
</evidence>
<dbReference type="PRINTS" id="PR01790">
    <property type="entry name" value="SMP30FAMILY"/>
</dbReference>
<comment type="subcellular location">
    <subcellularLocation>
        <location evidence="5">Cytoplasm</location>
    </subcellularLocation>
</comment>
<evidence type="ECO:0000256" key="14">
    <source>
        <dbReference type="PIRSR" id="PIRSR605511-1"/>
    </source>
</evidence>
<feature type="binding site" evidence="15">
    <location>
        <position position="164"/>
    </location>
    <ligand>
        <name>a divalent metal cation</name>
        <dbReference type="ChEBI" id="CHEBI:60240"/>
    </ligand>
</feature>
<sequence>MNSYKVTPVSPPMQLGEGPHWIEKDQSLLFVDHPAGVLNRLYTQTGRHQVLDLEVLAGPSVAIPVEGHEDKFVVGLKHDLVLVEWGPNDPDYKKCKSTKIHSFDEHLPKNALNDAKCDPLGRLWIGSKGSEEVPGIIEPKKGTLFRVDSSLEVSEQVKEVTLSNGLTWSLDGKIFYYIDTPTLSIDAFDYDLNTGNISNRRVVYDMKSSEITSDSHYPDGMTIDNDGNLWVGCYNGAKVICIDPSVGKVVRTVEIPSLYTTSCCFGGKDYSILFVTSANRGLSEEEVKLQPESGKTFAVSGLGVKGSPHRNFKINDDSFKKLLNRLDL</sequence>
<comment type="catalytic activity">
    <reaction evidence="1">
        <text>D-glucono-1,5-lactone + H2O = D-gluconate + H(+)</text>
        <dbReference type="Rhea" id="RHEA:10440"/>
        <dbReference type="ChEBI" id="CHEBI:15377"/>
        <dbReference type="ChEBI" id="CHEBI:15378"/>
        <dbReference type="ChEBI" id="CHEBI:16217"/>
        <dbReference type="ChEBI" id="CHEBI:18391"/>
        <dbReference type="EC" id="3.1.1.17"/>
    </reaction>
</comment>
<evidence type="ECO:0000256" key="1">
    <source>
        <dbReference type="ARBA" id="ARBA00001589"/>
    </source>
</evidence>
<comment type="cofactor">
    <cofactor evidence="4">
        <name>Mg(2+)</name>
        <dbReference type="ChEBI" id="CHEBI:18420"/>
    </cofactor>
</comment>
<evidence type="ECO:0000256" key="9">
    <source>
        <dbReference type="ARBA" id="ARBA00022490"/>
    </source>
</evidence>
<keyword evidence="11" id="KW-0378">Hydrolase</keyword>
<name>A0A5N5TIS8_9CRUS</name>
<evidence type="ECO:0000256" key="3">
    <source>
        <dbReference type="ARBA" id="ARBA00001936"/>
    </source>
</evidence>
<comment type="cofactor">
    <cofactor evidence="15">
        <name>Zn(2+)</name>
        <dbReference type="ChEBI" id="CHEBI:29105"/>
    </cofactor>
    <text evidence="15">Binds 1 divalent metal cation per subunit.</text>
</comment>
<dbReference type="FunFam" id="2.120.10.30:FF:000027">
    <property type="entry name" value="Regucalcin homologue"/>
    <property type="match status" value="1"/>
</dbReference>
<dbReference type="GO" id="GO:0004341">
    <property type="term" value="F:gluconolactonase activity"/>
    <property type="evidence" value="ECO:0007669"/>
    <property type="project" value="UniProtKB-EC"/>
</dbReference>
<feature type="binding site" evidence="15">
    <location>
        <position position="17"/>
    </location>
    <ligand>
        <name>a divalent metal cation</name>
        <dbReference type="ChEBI" id="CHEBI:60240"/>
    </ligand>
</feature>
<dbReference type="InterPro" id="IPR013658">
    <property type="entry name" value="SGL"/>
</dbReference>
<comment type="similarity">
    <text evidence="6">Belongs to the SMP-30/CGR1 family.</text>
</comment>
<dbReference type="PANTHER" id="PTHR10907:SF47">
    <property type="entry name" value="REGUCALCIN"/>
    <property type="match status" value="1"/>
</dbReference>
<dbReference type="GO" id="GO:0019853">
    <property type="term" value="P:L-ascorbic acid biosynthetic process"/>
    <property type="evidence" value="ECO:0007669"/>
    <property type="project" value="TreeGrafter"/>
</dbReference>
<protein>
    <recommendedName>
        <fullName evidence="8">Regucalcin</fullName>
        <ecNumber evidence="7">3.1.1.17</ecNumber>
    </recommendedName>
    <alternativeName>
        <fullName evidence="13">Gluconolactonase</fullName>
    </alternativeName>
</protein>
<dbReference type="Pfam" id="PF08450">
    <property type="entry name" value="SGL"/>
    <property type="match status" value="1"/>
</dbReference>
<reference evidence="17 18" key="1">
    <citation type="journal article" date="2019" name="PLoS Biol.">
        <title>Sex chromosomes control vertical transmission of feminizing Wolbachia symbionts in an isopod.</title>
        <authorList>
            <person name="Becking T."/>
            <person name="Chebbi M.A."/>
            <person name="Giraud I."/>
            <person name="Moumen B."/>
            <person name="Laverre T."/>
            <person name="Caubet Y."/>
            <person name="Peccoud J."/>
            <person name="Gilbert C."/>
            <person name="Cordaux R."/>
        </authorList>
    </citation>
    <scope>NUCLEOTIDE SEQUENCE [LARGE SCALE GENOMIC DNA]</scope>
    <source>
        <strain evidence="17">ANa2</strain>
        <tissue evidence="17">Whole body excluding digestive tract and cuticle</tissue>
    </source>
</reference>
<evidence type="ECO:0000313" key="17">
    <source>
        <dbReference type="EMBL" id="KAB7505265.1"/>
    </source>
</evidence>
<dbReference type="GO" id="GO:0005737">
    <property type="term" value="C:cytoplasm"/>
    <property type="evidence" value="ECO:0007669"/>
    <property type="project" value="UniProtKB-SubCell"/>
</dbReference>
<dbReference type="Gene3D" id="2.120.10.30">
    <property type="entry name" value="TolB, C-terminal domain"/>
    <property type="match status" value="1"/>
</dbReference>
<evidence type="ECO:0000313" key="18">
    <source>
        <dbReference type="Proteomes" id="UP000326759"/>
    </source>
</evidence>
<evidence type="ECO:0000256" key="12">
    <source>
        <dbReference type="ARBA" id="ARBA00022837"/>
    </source>
</evidence>
<evidence type="ECO:0000256" key="5">
    <source>
        <dbReference type="ARBA" id="ARBA00004496"/>
    </source>
</evidence>
<evidence type="ECO:0000256" key="7">
    <source>
        <dbReference type="ARBA" id="ARBA00013227"/>
    </source>
</evidence>
<keyword evidence="9" id="KW-0963">Cytoplasm</keyword>
<dbReference type="InterPro" id="IPR008367">
    <property type="entry name" value="Regucalcin"/>
</dbReference>
<proteinExistence type="inferred from homology"/>
<evidence type="ECO:0000256" key="4">
    <source>
        <dbReference type="ARBA" id="ARBA00001946"/>
    </source>
</evidence>
<feature type="binding site" evidence="15">
    <location>
        <position position="219"/>
    </location>
    <ligand>
        <name>a divalent metal cation</name>
        <dbReference type="ChEBI" id="CHEBI:60240"/>
    </ligand>
</feature>
<organism evidence="17 18">
    <name type="scientific">Armadillidium nasatum</name>
    <dbReference type="NCBI Taxonomy" id="96803"/>
    <lineage>
        <taxon>Eukaryota</taxon>
        <taxon>Metazoa</taxon>
        <taxon>Ecdysozoa</taxon>
        <taxon>Arthropoda</taxon>
        <taxon>Crustacea</taxon>
        <taxon>Multicrustacea</taxon>
        <taxon>Malacostraca</taxon>
        <taxon>Eumalacostraca</taxon>
        <taxon>Peracarida</taxon>
        <taxon>Isopoda</taxon>
        <taxon>Oniscidea</taxon>
        <taxon>Crinocheta</taxon>
        <taxon>Armadillidiidae</taxon>
        <taxon>Armadillidium</taxon>
    </lineage>
</organism>
<evidence type="ECO:0000256" key="8">
    <source>
        <dbReference type="ARBA" id="ARBA00016808"/>
    </source>
</evidence>
<feature type="active site" description="Proton donor/acceptor" evidence="14">
    <location>
        <position position="219"/>
    </location>
</feature>